<dbReference type="AlphaFoldDB" id="A0A699Z2V5"/>
<proteinExistence type="predicted"/>
<evidence type="ECO:0000256" key="1">
    <source>
        <dbReference type="SAM" id="MobiDB-lite"/>
    </source>
</evidence>
<comment type="caution">
    <text evidence="2">The sequence shown here is derived from an EMBL/GenBank/DDBJ whole genome shotgun (WGS) entry which is preliminary data.</text>
</comment>
<reference evidence="2 3" key="1">
    <citation type="submission" date="2020-02" db="EMBL/GenBank/DDBJ databases">
        <title>Draft genome sequence of Haematococcus lacustris strain NIES-144.</title>
        <authorList>
            <person name="Morimoto D."/>
            <person name="Nakagawa S."/>
            <person name="Yoshida T."/>
            <person name="Sawayama S."/>
        </authorList>
    </citation>
    <scope>NUCLEOTIDE SEQUENCE [LARGE SCALE GENOMIC DNA]</scope>
    <source>
        <strain evidence="2 3">NIES-144</strain>
    </source>
</reference>
<gene>
    <name evidence="2" type="ORF">HaLaN_13423</name>
</gene>
<protein>
    <submittedName>
        <fullName evidence="2">Uncharacterized protein</fullName>
    </submittedName>
</protein>
<name>A0A699Z2V5_HAELA</name>
<organism evidence="2 3">
    <name type="scientific">Haematococcus lacustris</name>
    <name type="common">Green alga</name>
    <name type="synonym">Haematococcus pluvialis</name>
    <dbReference type="NCBI Taxonomy" id="44745"/>
    <lineage>
        <taxon>Eukaryota</taxon>
        <taxon>Viridiplantae</taxon>
        <taxon>Chlorophyta</taxon>
        <taxon>core chlorophytes</taxon>
        <taxon>Chlorophyceae</taxon>
        <taxon>CS clade</taxon>
        <taxon>Chlamydomonadales</taxon>
        <taxon>Haematococcaceae</taxon>
        <taxon>Haematococcus</taxon>
    </lineage>
</organism>
<accession>A0A699Z2V5</accession>
<keyword evidence="3" id="KW-1185">Reference proteome</keyword>
<feature type="region of interest" description="Disordered" evidence="1">
    <location>
        <begin position="41"/>
        <end position="62"/>
    </location>
</feature>
<evidence type="ECO:0000313" key="3">
    <source>
        <dbReference type="Proteomes" id="UP000485058"/>
    </source>
</evidence>
<dbReference type="Proteomes" id="UP000485058">
    <property type="component" value="Unassembled WGS sequence"/>
</dbReference>
<evidence type="ECO:0000313" key="2">
    <source>
        <dbReference type="EMBL" id="GFH16903.1"/>
    </source>
</evidence>
<sequence>MQCMHSVPCQIYSLDVESLAGVHVTLQRRCEISVMDHKSNLSRGASNSVADGKSGCGEVAESPPQATTISSLQVQAAKAALTAQQIHTTMITLLGCSSIWITFSIIDAQYTPCDPTFKLSKWCMVGYTSNLILTLLKRGGRRGPARVTVKAEGEQGGQEAQ</sequence>
<dbReference type="EMBL" id="BLLF01001069">
    <property type="protein sequence ID" value="GFH16903.1"/>
    <property type="molecule type" value="Genomic_DNA"/>
</dbReference>